<feature type="domain" description="TmcB/TmcC TPR repeats" evidence="2">
    <location>
        <begin position="2"/>
        <end position="75"/>
    </location>
</feature>
<gene>
    <name evidence="3" type="ORF">NAEGRDRAFT_74982</name>
</gene>
<accession>D2W0U3</accession>
<organism evidence="4">
    <name type="scientific">Naegleria gruberi</name>
    <name type="common">Amoeba</name>
    <dbReference type="NCBI Taxonomy" id="5762"/>
    <lineage>
        <taxon>Eukaryota</taxon>
        <taxon>Discoba</taxon>
        <taxon>Heterolobosea</taxon>
        <taxon>Tetramitia</taxon>
        <taxon>Eutetramitia</taxon>
        <taxon>Vahlkampfiidae</taxon>
        <taxon>Naegleria</taxon>
    </lineage>
</organism>
<dbReference type="EMBL" id="GG738919">
    <property type="protein sequence ID" value="EFC37348.1"/>
    <property type="molecule type" value="Genomic_DNA"/>
</dbReference>
<dbReference type="Proteomes" id="UP000006671">
    <property type="component" value="Unassembled WGS sequence"/>
</dbReference>
<protein>
    <submittedName>
        <fullName evidence="3">Predicted protein</fullName>
    </submittedName>
</protein>
<keyword evidence="1" id="KW-0472">Membrane</keyword>
<dbReference type="OMA" id="CHTILEN"/>
<dbReference type="GeneID" id="8857246"/>
<evidence type="ECO:0000313" key="4">
    <source>
        <dbReference type="Proteomes" id="UP000006671"/>
    </source>
</evidence>
<evidence type="ECO:0000259" key="2">
    <source>
        <dbReference type="Pfam" id="PF25474"/>
    </source>
</evidence>
<dbReference type="RefSeq" id="XP_002670092.1">
    <property type="nucleotide sequence ID" value="XM_002670046.1"/>
</dbReference>
<proteinExistence type="predicted"/>
<reference evidence="3 4" key="1">
    <citation type="journal article" date="2010" name="Cell">
        <title>The genome of Naegleria gruberi illuminates early eukaryotic versatility.</title>
        <authorList>
            <person name="Fritz-Laylin L.K."/>
            <person name="Prochnik S.E."/>
            <person name="Ginger M.L."/>
            <person name="Dacks J.B."/>
            <person name="Carpenter M.L."/>
            <person name="Field M.C."/>
            <person name="Kuo A."/>
            <person name="Paredez A."/>
            <person name="Chapman J."/>
            <person name="Pham J."/>
            <person name="Shu S."/>
            <person name="Neupane R."/>
            <person name="Cipriano M."/>
            <person name="Mancuso J."/>
            <person name="Tu H."/>
            <person name="Salamov A."/>
            <person name="Lindquist E."/>
            <person name="Shapiro H."/>
            <person name="Lucas S."/>
            <person name="Grigoriev I.V."/>
            <person name="Cande W.Z."/>
            <person name="Fulton C."/>
            <person name="Rokhsar D.S."/>
            <person name="Dawson S.C."/>
        </authorList>
    </citation>
    <scope>NUCLEOTIDE SEQUENCE [LARGE SCALE GENOMIC DNA]</scope>
    <source>
        <strain evidence="3 4">NEG-M</strain>
    </source>
</reference>
<feature type="transmembrane region" description="Helical" evidence="1">
    <location>
        <begin position="462"/>
        <end position="487"/>
    </location>
</feature>
<keyword evidence="1" id="KW-1133">Transmembrane helix</keyword>
<feature type="transmembrane region" description="Helical" evidence="1">
    <location>
        <begin position="171"/>
        <end position="196"/>
    </location>
</feature>
<evidence type="ECO:0000313" key="3">
    <source>
        <dbReference type="EMBL" id="EFC37348.1"/>
    </source>
</evidence>
<dbReference type="AlphaFoldDB" id="D2W0U3"/>
<keyword evidence="1" id="KW-0812">Transmembrane</keyword>
<evidence type="ECO:0000256" key="1">
    <source>
        <dbReference type="SAM" id="Phobius"/>
    </source>
</evidence>
<sequence>MSDMVNINKLILVTERITKLTTGCHTILENLAHEFSNDKTVLRFYAGFVEDVLFNAEFAQEMYTDASVLEEEDSKRVEMVITKSNRRIVPLSESVDNGSLSYEKSFNEKLEKAKDAFQENRKRSLEILSVNMNDDKESDLGTDAFENPLVKKESMFKLALNTPTVDLAQKILFYCLIGLMFSLLIAGFVMSVQFSISALQEVPRVKTTCKTLISPISTISDLRMKQLLITAFNDSRINPPTSTLKQQKINTIQDFEKLFTERILSHNKALDDLSHLANYGELSDEMLTDYKQNRFILKLPEIPHGSPLERYDGYFETNTSVTEISQAIRRYADTFLYTNLTAIETTTDYSFMFFWYNKYILQDSLEGFCYEFIQRSQEQISKIQFSFMIFLIVSSATISVISTLVISFLVYKTYFIDGSIKLFSKTLAKDAIGKVYHRLGKIVNERASTHVSKHSLFRPRNLIVLFGLALTLILIASNGLFFVQVILNCTDGTDVMDDVKYVF</sequence>
<dbReference type="InParanoid" id="D2W0U3"/>
<feature type="transmembrane region" description="Helical" evidence="1">
    <location>
        <begin position="385"/>
        <end position="411"/>
    </location>
</feature>
<name>D2W0U3_NAEGR</name>
<dbReference type="KEGG" id="ngr:NAEGRDRAFT_74982"/>
<dbReference type="InterPro" id="IPR057352">
    <property type="entry name" value="TPR_TmcB/C"/>
</dbReference>
<dbReference type="VEuPathDB" id="AmoebaDB:NAEGRDRAFT_74982"/>
<keyword evidence="4" id="KW-1185">Reference proteome</keyword>
<dbReference type="Pfam" id="PF25474">
    <property type="entry name" value="TPR_TmcB"/>
    <property type="match status" value="1"/>
</dbReference>